<dbReference type="AlphaFoldDB" id="A0A0B6AY65"/>
<dbReference type="EMBL" id="CP009921">
    <property type="protein sequence ID" value="AJI25663.1"/>
    <property type="molecule type" value="Genomic_DNA"/>
</dbReference>
<proteinExistence type="predicted"/>
<sequence length="51" mass="6036">MTIHKVDTEVLYMDKRFKVIHVYNSGYCEIRKISNSYQVELALLTDLDTIK</sequence>
<dbReference type="HOGENOM" id="CLU_3149535_0_0_9"/>
<organism evidence="1 2">
    <name type="scientific">Priestia megaterium (strain ATCC 14581 / DSM 32 / CCUG 1817 / JCM 2506 / NBRC 15308 / NCIMB 9376 / NCTC 10342 / NRRL B-14308 / VKM B-512 / Ford 19)</name>
    <name type="common">Bacillus megaterium</name>
    <dbReference type="NCBI Taxonomy" id="1348623"/>
    <lineage>
        <taxon>Bacteria</taxon>
        <taxon>Bacillati</taxon>
        <taxon>Bacillota</taxon>
        <taxon>Bacilli</taxon>
        <taxon>Bacillales</taxon>
        <taxon>Bacillaceae</taxon>
        <taxon>Priestia</taxon>
    </lineage>
</organism>
<accession>A0A0B6AY65</accession>
<dbReference type="Proteomes" id="UP000031829">
    <property type="component" value="Plasmid pBMV_2"/>
</dbReference>
<keyword evidence="1" id="KW-0614">Plasmid</keyword>
<reference evidence="1 2" key="1">
    <citation type="journal article" date="2015" name="Genome Announc.">
        <title>Complete genome sequences for 35 biothreat assay-relevant bacillus species.</title>
        <authorList>
            <person name="Johnson S.L."/>
            <person name="Daligault H.E."/>
            <person name="Davenport K.W."/>
            <person name="Jaissle J."/>
            <person name="Frey K.G."/>
            <person name="Ladner J.T."/>
            <person name="Broomall S.M."/>
            <person name="Bishop-Lilly K.A."/>
            <person name="Bruce D.C."/>
            <person name="Gibbons H.S."/>
            <person name="Coyne S.R."/>
            <person name="Lo C.C."/>
            <person name="Meincke L."/>
            <person name="Munk A.C."/>
            <person name="Koroleva G.I."/>
            <person name="Rosenzweig C.N."/>
            <person name="Palacios G.F."/>
            <person name="Redden C.L."/>
            <person name="Minogue T.D."/>
            <person name="Chain P.S."/>
        </authorList>
    </citation>
    <scope>NUCLEOTIDE SEQUENCE [LARGE SCALE GENOMIC DNA]</scope>
    <source>
        <strain evidence="2">ATCC 14581 / DSM 32 / JCM 2506 / NBRC 15308 / NCIMB 9376 / NCTC 10342 / NRRL B-14308 / VKM B-512</strain>
        <plasmid evidence="1 2">pBMV_2</plasmid>
    </source>
</reference>
<evidence type="ECO:0000313" key="1">
    <source>
        <dbReference type="EMBL" id="AJI25663.1"/>
    </source>
</evidence>
<gene>
    <name evidence="1" type="ORF">BG04_5663</name>
</gene>
<geneLocation type="plasmid" evidence="1 2">
    <name>pBMV_2</name>
</geneLocation>
<name>A0A0B6AY65_PRIM2</name>
<dbReference type="KEGG" id="bmeg:BG04_5663"/>
<evidence type="ECO:0000313" key="2">
    <source>
        <dbReference type="Proteomes" id="UP000031829"/>
    </source>
</evidence>
<protein>
    <submittedName>
        <fullName evidence="1">Uncharacterized protein</fullName>
    </submittedName>
</protein>